<evidence type="ECO:0000313" key="1">
    <source>
        <dbReference type="EMBL" id="JAD48698.1"/>
    </source>
</evidence>
<accession>A0A0A9AFQ2</accession>
<sequence>MHASKSRTSLPSAW</sequence>
<dbReference type="EMBL" id="GBRH01249197">
    <property type="protein sequence ID" value="JAD48698.1"/>
    <property type="molecule type" value="Transcribed_RNA"/>
</dbReference>
<reference evidence="1" key="1">
    <citation type="submission" date="2014-09" db="EMBL/GenBank/DDBJ databases">
        <authorList>
            <person name="Magalhaes I.L.F."/>
            <person name="Oliveira U."/>
            <person name="Santos F.R."/>
            <person name="Vidigal T.H.D.A."/>
            <person name="Brescovit A.D."/>
            <person name="Santos A.J."/>
        </authorList>
    </citation>
    <scope>NUCLEOTIDE SEQUENCE</scope>
    <source>
        <tissue evidence="1">Shoot tissue taken approximately 20 cm above the soil surface</tissue>
    </source>
</reference>
<reference evidence="1" key="2">
    <citation type="journal article" date="2015" name="Data Brief">
        <title>Shoot transcriptome of the giant reed, Arundo donax.</title>
        <authorList>
            <person name="Barrero R.A."/>
            <person name="Guerrero F.D."/>
            <person name="Moolhuijzen P."/>
            <person name="Goolsby J.A."/>
            <person name="Tidwell J."/>
            <person name="Bellgard S.E."/>
            <person name="Bellgard M.I."/>
        </authorList>
    </citation>
    <scope>NUCLEOTIDE SEQUENCE</scope>
    <source>
        <tissue evidence="1">Shoot tissue taken approximately 20 cm above the soil surface</tissue>
    </source>
</reference>
<protein>
    <submittedName>
        <fullName evidence="1">Uncharacterized protein</fullName>
    </submittedName>
</protein>
<name>A0A0A9AFQ2_ARUDO</name>
<proteinExistence type="predicted"/>
<organism evidence="1">
    <name type="scientific">Arundo donax</name>
    <name type="common">Giant reed</name>
    <name type="synonym">Donax arundinaceus</name>
    <dbReference type="NCBI Taxonomy" id="35708"/>
    <lineage>
        <taxon>Eukaryota</taxon>
        <taxon>Viridiplantae</taxon>
        <taxon>Streptophyta</taxon>
        <taxon>Embryophyta</taxon>
        <taxon>Tracheophyta</taxon>
        <taxon>Spermatophyta</taxon>
        <taxon>Magnoliopsida</taxon>
        <taxon>Liliopsida</taxon>
        <taxon>Poales</taxon>
        <taxon>Poaceae</taxon>
        <taxon>PACMAD clade</taxon>
        <taxon>Arundinoideae</taxon>
        <taxon>Arundineae</taxon>
        <taxon>Arundo</taxon>
    </lineage>
</organism>